<evidence type="ECO:0000313" key="6">
    <source>
        <dbReference type="Proteomes" id="UP000325672"/>
    </source>
</evidence>
<dbReference type="OrthoDB" id="73875at2759"/>
<dbReference type="RefSeq" id="XP_031919599.1">
    <property type="nucleotide sequence ID" value="XM_032058256.1"/>
</dbReference>
<keyword evidence="2" id="KW-0147">Chitin-binding</keyword>
<dbReference type="InterPro" id="IPR053214">
    <property type="entry name" value="LysM12-like"/>
</dbReference>
<keyword evidence="6" id="KW-1185">Reference proteome</keyword>
<dbReference type="GO" id="GO:0006508">
    <property type="term" value="P:proteolysis"/>
    <property type="evidence" value="ECO:0007669"/>
    <property type="project" value="InterPro"/>
</dbReference>
<feature type="domain" description="GH18" evidence="4">
    <location>
        <begin position="185"/>
        <end position="321"/>
    </location>
</feature>
<dbReference type="AlphaFoldDB" id="A0A5N6TB70"/>
<sequence length="617" mass="66180">MIEDLTTGESATRTVFATTSTATAKGWSAEWVVERFQTDGSPVLFVGFDQVRFAGCVAEAPYGEHGVEGATIYDLSRHNASINSAPGAWVPFTGLDIKVAEWEPIVEGRIIFGGTHRYMYCCRWTDGARGKVDKVRVDCRAQQRMIENDRYEQALASVGLMSIYRLFDGLPKCDRVKTVLLPPHANLTEISAGLDLLWRNDLDPAKVVLGLGFYGRSFTLKDPSCNIPGCPFINETGLGTTSGGADPGKCTGTSGMLSNYEISRVIDAYSPDVIHDEEAGVNWITWNSNQWVSFDNAVTLIPKREMANSLCLAGTLAWALDLGGLGTMSAPANLDPNAGMGGVRPDGSDSGSGDVYIGPEIYEGNSTVNCVPPCNLIFPPSTLPTPTTIVFPPYTTSLEIAWPTTTITTLDDGTVTTSTEYLRNLTTTTLTIPPVTTDKIDWWNLNLTSSTSKTTFTLQSSILPPPFYITNSPEAARSRGITPPPFPWSTITHPSEESLPTLTFIEGPPSPTCLTGCGHKCHIFCEGVCERDCSGGGSDFYDPDDPDPPTKPGCRGPDCHNVGYVLGPNVGSLLAAARTVTRMAIVLVPSARPLDALGPTVVATEDALGSTAFHLDV</sequence>
<dbReference type="SUPFAM" id="SSF54556">
    <property type="entry name" value="Chitinase insertion domain"/>
    <property type="match status" value="1"/>
</dbReference>
<dbReference type="InterPro" id="IPR017853">
    <property type="entry name" value="GH"/>
</dbReference>
<dbReference type="EMBL" id="ML743551">
    <property type="protein sequence ID" value="KAE8143536.1"/>
    <property type="molecule type" value="Genomic_DNA"/>
</dbReference>
<evidence type="ECO:0000256" key="1">
    <source>
        <dbReference type="ARBA" id="ARBA00008682"/>
    </source>
</evidence>
<reference evidence="5 6" key="1">
    <citation type="submission" date="2019-04" db="EMBL/GenBank/DDBJ databases">
        <title>Friends and foes A comparative genomics study of 23 Aspergillus species from section Flavi.</title>
        <authorList>
            <consortium name="DOE Joint Genome Institute"/>
            <person name="Kjaerbolling I."/>
            <person name="Vesth T."/>
            <person name="Frisvad J.C."/>
            <person name="Nybo J.L."/>
            <person name="Theobald S."/>
            <person name="Kildgaard S."/>
            <person name="Isbrandt T."/>
            <person name="Kuo A."/>
            <person name="Sato A."/>
            <person name="Lyhne E.K."/>
            <person name="Kogle M.E."/>
            <person name="Wiebenga A."/>
            <person name="Kun R.S."/>
            <person name="Lubbers R.J."/>
            <person name="Makela M.R."/>
            <person name="Barry K."/>
            <person name="Chovatia M."/>
            <person name="Clum A."/>
            <person name="Daum C."/>
            <person name="Haridas S."/>
            <person name="He G."/>
            <person name="LaButti K."/>
            <person name="Lipzen A."/>
            <person name="Mondo S."/>
            <person name="Riley R."/>
            <person name="Salamov A."/>
            <person name="Simmons B.A."/>
            <person name="Magnuson J.K."/>
            <person name="Henrissat B."/>
            <person name="Mortensen U.H."/>
            <person name="Larsen T.O."/>
            <person name="Devries R.P."/>
            <person name="Grigoriev I.V."/>
            <person name="Machida M."/>
            <person name="Baker S.E."/>
            <person name="Andersen M.R."/>
        </authorList>
    </citation>
    <scope>NUCLEOTIDE SEQUENCE [LARGE SCALE GENOMIC DNA]</scope>
    <source>
        <strain evidence="5 6">CBS 117625</strain>
    </source>
</reference>
<dbReference type="PANTHER" id="PTHR47700">
    <property type="entry name" value="V CHITINASE, PUTATIVE (AFU_ORTHOLOGUE AFUA_6G13720)-RELATED"/>
    <property type="match status" value="1"/>
</dbReference>
<proteinExistence type="inferred from homology"/>
<protein>
    <recommendedName>
        <fullName evidence="4">GH18 domain-containing protein</fullName>
    </recommendedName>
</protein>
<dbReference type="InterPro" id="IPR000250">
    <property type="entry name" value="Peptidase_G1"/>
</dbReference>
<evidence type="ECO:0000313" key="5">
    <source>
        <dbReference type="EMBL" id="KAE8143536.1"/>
    </source>
</evidence>
<accession>A0A5N6TB70</accession>
<dbReference type="GO" id="GO:0005975">
    <property type="term" value="P:carbohydrate metabolic process"/>
    <property type="evidence" value="ECO:0007669"/>
    <property type="project" value="InterPro"/>
</dbReference>
<dbReference type="GO" id="GO:0008061">
    <property type="term" value="F:chitin binding"/>
    <property type="evidence" value="ECO:0007669"/>
    <property type="project" value="UniProtKB-KW"/>
</dbReference>
<dbReference type="SUPFAM" id="SSF51445">
    <property type="entry name" value="(Trans)glycosidases"/>
    <property type="match status" value="1"/>
</dbReference>
<dbReference type="InterPro" id="IPR029070">
    <property type="entry name" value="Chitinase_insertion_sf"/>
</dbReference>
<dbReference type="Proteomes" id="UP000325672">
    <property type="component" value="Unassembled WGS sequence"/>
</dbReference>
<dbReference type="Pfam" id="PF00704">
    <property type="entry name" value="Glyco_hydro_18"/>
    <property type="match status" value="1"/>
</dbReference>
<dbReference type="Gene3D" id="3.10.50.10">
    <property type="match status" value="1"/>
</dbReference>
<dbReference type="SUPFAM" id="SSF49899">
    <property type="entry name" value="Concanavalin A-like lectins/glucanases"/>
    <property type="match status" value="1"/>
</dbReference>
<dbReference type="InterPro" id="IPR038656">
    <property type="entry name" value="Peptidase_G1_sf"/>
</dbReference>
<dbReference type="Gene3D" id="2.60.120.700">
    <property type="entry name" value="Peptidase G1"/>
    <property type="match status" value="1"/>
</dbReference>
<organism evidence="5 6">
    <name type="scientific">Aspergillus pseudotamarii</name>
    <dbReference type="NCBI Taxonomy" id="132259"/>
    <lineage>
        <taxon>Eukaryota</taxon>
        <taxon>Fungi</taxon>
        <taxon>Dikarya</taxon>
        <taxon>Ascomycota</taxon>
        <taxon>Pezizomycotina</taxon>
        <taxon>Eurotiomycetes</taxon>
        <taxon>Eurotiomycetidae</taxon>
        <taxon>Eurotiales</taxon>
        <taxon>Aspergillaceae</taxon>
        <taxon>Aspergillus</taxon>
        <taxon>Aspergillus subgen. Circumdati</taxon>
    </lineage>
</organism>
<dbReference type="Pfam" id="PF01828">
    <property type="entry name" value="Peptidase_A4"/>
    <property type="match status" value="1"/>
</dbReference>
<evidence type="ECO:0000256" key="3">
    <source>
        <dbReference type="ARBA" id="ARBA00023026"/>
    </source>
</evidence>
<comment type="similarity">
    <text evidence="1">Belongs to the glycosyl hydrolase 18 family. Chitinase class V subfamily.</text>
</comment>
<name>A0A5N6TB70_ASPPS</name>
<dbReference type="InterPro" id="IPR013320">
    <property type="entry name" value="ConA-like_dom_sf"/>
</dbReference>
<dbReference type="GO" id="GO:0070007">
    <property type="term" value="F:glutamic-type endopeptidase activity"/>
    <property type="evidence" value="ECO:0007669"/>
    <property type="project" value="InterPro"/>
</dbReference>
<dbReference type="InterPro" id="IPR001223">
    <property type="entry name" value="Glyco_hydro18_cat"/>
</dbReference>
<evidence type="ECO:0000256" key="2">
    <source>
        <dbReference type="ARBA" id="ARBA00022669"/>
    </source>
</evidence>
<dbReference type="GeneID" id="43642466"/>
<gene>
    <name evidence="5" type="ORF">BDV38DRAFT_276621</name>
</gene>
<evidence type="ECO:0000259" key="4">
    <source>
        <dbReference type="Pfam" id="PF00704"/>
    </source>
</evidence>
<keyword evidence="3" id="KW-0843">Virulence</keyword>
<dbReference type="PANTHER" id="PTHR47700:SF2">
    <property type="entry name" value="CHITINASE"/>
    <property type="match status" value="1"/>
</dbReference>
<dbReference type="Gene3D" id="3.20.20.80">
    <property type="entry name" value="Glycosidases"/>
    <property type="match status" value="1"/>
</dbReference>